<evidence type="ECO:0000256" key="1">
    <source>
        <dbReference type="SAM" id="SignalP"/>
    </source>
</evidence>
<proteinExistence type="predicted"/>
<dbReference type="AlphaFoldDB" id="A0AA88WWZ8"/>
<accession>A0AA88WWZ8</accession>
<gene>
    <name evidence="2" type="ORF">RJ639_034055</name>
</gene>
<dbReference type="EMBL" id="JAVXUP010000177">
    <property type="protein sequence ID" value="KAK3035347.1"/>
    <property type="molecule type" value="Genomic_DNA"/>
</dbReference>
<evidence type="ECO:0000313" key="2">
    <source>
        <dbReference type="EMBL" id="KAK3035347.1"/>
    </source>
</evidence>
<keyword evidence="1" id="KW-0732">Signal</keyword>
<dbReference type="PANTHER" id="PTHR34677:SF1">
    <property type="entry name" value="TRANSMEMBRANE PROTEIN"/>
    <property type="match status" value="1"/>
</dbReference>
<reference evidence="2" key="1">
    <citation type="submission" date="2022-12" db="EMBL/GenBank/DDBJ databases">
        <title>Draft genome assemblies for two species of Escallonia (Escalloniales).</title>
        <authorList>
            <person name="Chanderbali A."/>
            <person name="Dervinis C."/>
            <person name="Anghel I."/>
            <person name="Soltis D."/>
            <person name="Soltis P."/>
            <person name="Zapata F."/>
        </authorList>
    </citation>
    <scope>NUCLEOTIDE SEQUENCE</scope>
    <source>
        <strain evidence="2">UCBG64.0493</strain>
        <tissue evidence="2">Leaf</tissue>
    </source>
</reference>
<keyword evidence="3" id="KW-1185">Reference proteome</keyword>
<evidence type="ECO:0000313" key="3">
    <source>
        <dbReference type="Proteomes" id="UP001188597"/>
    </source>
</evidence>
<feature type="signal peptide" evidence="1">
    <location>
        <begin position="1"/>
        <end position="25"/>
    </location>
</feature>
<dbReference type="Proteomes" id="UP001188597">
    <property type="component" value="Unassembled WGS sequence"/>
</dbReference>
<comment type="caution">
    <text evidence="2">The sequence shown here is derived from an EMBL/GenBank/DDBJ whole genome shotgun (WGS) entry which is preliminary data.</text>
</comment>
<name>A0AA88WWZ8_9ASTE</name>
<sequence length="129" mass="13624">MGLKKPSWLCWVFVGLCMKAAYCDGTELDCGITSECDAGEISYTGLQDGNHTFEVCANGSLGVGCATYSWTVDTVPPTAYVTAATPFTSAPYVTVSILFSEPCAGGGGFRCASVDACNVSRRWTGNHRL</sequence>
<feature type="chain" id="PRO_5041671002" evidence="1">
    <location>
        <begin position="26"/>
        <end position="129"/>
    </location>
</feature>
<organism evidence="2 3">
    <name type="scientific">Escallonia herrerae</name>
    <dbReference type="NCBI Taxonomy" id="1293975"/>
    <lineage>
        <taxon>Eukaryota</taxon>
        <taxon>Viridiplantae</taxon>
        <taxon>Streptophyta</taxon>
        <taxon>Embryophyta</taxon>
        <taxon>Tracheophyta</taxon>
        <taxon>Spermatophyta</taxon>
        <taxon>Magnoliopsida</taxon>
        <taxon>eudicotyledons</taxon>
        <taxon>Gunneridae</taxon>
        <taxon>Pentapetalae</taxon>
        <taxon>asterids</taxon>
        <taxon>campanulids</taxon>
        <taxon>Escalloniales</taxon>
        <taxon>Escalloniaceae</taxon>
        <taxon>Escallonia</taxon>
    </lineage>
</organism>
<dbReference type="PANTHER" id="PTHR34677">
    <property type="match status" value="1"/>
</dbReference>
<protein>
    <submittedName>
        <fullName evidence="2">Uncharacterized protein</fullName>
    </submittedName>
</protein>